<organism evidence="2 3">
    <name type="scientific">Ramlibacter aurantiacus</name>
    <dbReference type="NCBI Taxonomy" id="2801330"/>
    <lineage>
        <taxon>Bacteria</taxon>
        <taxon>Pseudomonadati</taxon>
        <taxon>Pseudomonadota</taxon>
        <taxon>Betaproteobacteria</taxon>
        <taxon>Burkholderiales</taxon>
        <taxon>Comamonadaceae</taxon>
        <taxon>Ramlibacter</taxon>
    </lineage>
</organism>
<evidence type="ECO:0000313" key="2">
    <source>
        <dbReference type="EMBL" id="MBL0422247.1"/>
    </source>
</evidence>
<protein>
    <submittedName>
        <fullName evidence="2">Glyoxalase/bleomycin resistance/extradiol dioxygenase family protein</fullName>
    </submittedName>
</protein>
<evidence type="ECO:0000259" key="1">
    <source>
        <dbReference type="PROSITE" id="PS51819"/>
    </source>
</evidence>
<reference evidence="2" key="1">
    <citation type="submission" date="2021-01" db="EMBL/GenBank/DDBJ databases">
        <title>Ramlibacter sp. strain AW1 16S ribosomal RNA gene Genome sequencing and assembly.</title>
        <authorList>
            <person name="Kang M."/>
        </authorList>
    </citation>
    <scope>NUCLEOTIDE SEQUENCE</scope>
    <source>
        <strain evidence="2">AW1</strain>
    </source>
</reference>
<dbReference type="PROSITE" id="PS51819">
    <property type="entry name" value="VOC"/>
    <property type="match status" value="1"/>
</dbReference>
<dbReference type="Pfam" id="PF00903">
    <property type="entry name" value="Glyoxalase"/>
    <property type="match status" value="1"/>
</dbReference>
<keyword evidence="3" id="KW-1185">Reference proteome</keyword>
<name>A0A936ZJW0_9BURK</name>
<dbReference type="EMBL" id="JAEQNA010000007">
    <property type="protein sequence ID" value="MBL0422247.1"/>
    <property type="molecule type" value="Genomic_DNA"/>
</dbReference>
<dbReference type="InterPro" id="IPR037523">
    <property type="entry name" value="VOC_core"/>
</dbReference>
<evidence type="ECO:0000313" key="3">
    <source>
        <dbReference type="Proteomes" id="UP000613011"/>
    </source>
</evidence>
<dbReference type="PANTHER" id="PTHR36503">
    <property type="entry name" value="BLR2520 PROTEIN"/>
    <property type="match status" value="1"/>
</dbReference>
<sequence>MKRQLFVNLPIRDMARSRVFFERLGFEFNPRFCNEQGACMVISDGSYVMLLVERFFQTFTRKPVANAHDSTEVVVALSCRSRNEVDQLVAKAVAAGGAALNPPQDHGFMYGHGFTDLDGHAWELVYLDADALEPPATQAPPPGAAASD</sequence>
<dbReference type="InterPro" id="IPR029068">
    <property type="entry name" value="Glyas_Bleomycin-R_OHBP_Dase"/>
</dbReference>
<dbReference type="AlphaFoldDB" id="A0A936ZJW0"/>
<dbReference type="Gene3D" id="3.10.180.10">
    <property type="entry name" value="2,3-Dihydroxybiphenyl 1,2-Dioxygenase, domain 1"/>
    <property type="match status" value="1"/>
</dbReference>
<gene>
    <name evidence="2" type="ORF">JI739_18005</name>
</gene>
<dbReference type="GO" id="GO:0051213">
    <property type="term" value="F:dioxygenase activity"/>
    <property type="evidence" value="ECO:0007669"/>
    <property type="project" value="UniProtKB-KW"/>
</dbReference>
<proteinExistence type="predicted"/>
<comment type="caution">
    <text evidence="2">The sequence shown here is derived from an EMBL/GenBank/DDBJ whole genome shotgun (WGS) entry which is preliminary data.</text>
</comment>
<feature type="domain" description="VOC" evidence="1">
    <location>
        <begin position="3"/>
        <end position="127"/>
    </location>
</feature>
<dbReference type="Proteomes" id="UP000613011">
    <property type="component" value="Unassembled WGS sequence"/>
</dbReference>
<dbReference type="SUPFAM" id="SSF54593">
    <property type="entry name" value="Glyoxalase/Bleomycin resistance protein/Dihydroxybiphenyl dioxygenase"/>
    <property type="match status" value="1"/>
</dbReference>
<dbReference type="PANTHER" id="PTHR36503:SF2">
    <property type="entry name" value="BLR2408 PROTEIN"/>
    <property type="match status" value="1"/>
</dbReference>
<accession>A0A936ZJW0</accession>
<keyword evidence="2" id="KW-0223">Dioxygenase</keyword>
<dbReference type="RefSeq" id="WP_201685318.1">
    <property type="nucleotide sequence ID" value="NZ_JAEQNA010000007.1"/>
</dbReference>
<dbReference type="InterPro" id="IPR004360">
    <property type="entry name" value="Glyas_Fos-R_dOase_dom"/>
</dbReference>
<keyword evidence="2" id="KW-0560">Oxidoreductase</keyword>